<organism evidence="6 7">
    <name type="scientific">Amycolatopsis rubida</name>
    <dbReference type="NCBI Taxonomy" id="112413"/>
    <lineage>
        <taxon>Bacteria</taxon>
        <taxon>Bacillati</taxon>
        <taxon>Actinomycetota</taxon>
        <taxon>Actinomycetes</taxon>
        <taxon>Pseudonocardiales</taxon>
        <taxon>Pseudonocardiaceae</taxon>
        <taxon>Amycolatopsis</taxon>
    </lineage>
</organism>
<dbReference type="InterPro" id="IPR000847">
    <property type="entry name" value="LysR_HTH_N"/>
</dbReference>
<evidence type="ECO:0000313" key="7">
    <source>
        <dbReference type="Proteomes" id="UP000199137"/>
    </source>
</evidence>
<dbReference type="Gene3D" id="1.10.10.10">
    <property type="entry name" value="Winged helix-like DNA-binding domain superfamily/Winged helix DNA-binding domain"/>
    <property type="match status" value="1"/>
</dbReference>
<dbReference type="GO" id="GO:0032993">
    <property type="term" value="C:protein-DNA complex"/>
    <property type="evidence" value="ECO:0007669"/>
    <property type="project" value="TreeGrafter"/>
</dbReference>
<evidence type="ECO:0000256" key="2">
    <source>
        <dbReference type="ARBA" id="ARBA00023015"/>
    </source>
</evidence>
<feature type="domain" description="HTH lysR-type" evidence="5">
    <location>
        <begin position="1"/>
        <end position="54"/>
    </location>
</feature>
<protein>
    <submittedName>
        <fullName evidence="6">Regulatory helix-turn-helix protein, lysR family</fullName>
    </submittedName>
</protein>
<evidence type="ECO:0000313" key="6">
    <source>
        <dbReference type="EMBL" id="SFP71098.1"/>
    </source>
</evidence>
<dbReference type="PANTHER" id="PTHR30346">
    <property type="entry name" value="TRANSCRIPTIONAL DUAL REGULATOR HCAR-RELATED"/>
    <property type="match status" value="1"/>
</dbReference>
<dbReference type="SUPFAM" id="SSF46785">
    <property type="entry name" value="Winged helix' DNA-binding domain"/>
    <property type="match status" value="1"/>
</dbReference>
<dbReference type="InterPro" id="IPR036388">
    <property type="entry name" value="WH-like_DNA-bd_sf"/>
</dbReference>
<dbReference type="STRING" id="112413.SAMN05421854_106349"/>
<name>A0A1I5SK54_9PSEU</name>
<keyword evidence="2" id="KW-0805">Transcription regulation</keyword>
<evidence type="ECO:0000259" key="5">
    <source>
        <dbReference type="PROSITE" id="PS50931"/>
    </source>
</evidence>
<dbReference type="PANTHER" id="PTHR30346:SF0">
    <property type="entry name" value="HCA OPERON TRANSCRIPTIONAL ACTIVATOR HCAR"/>
    <property type="match status" value="1"/>
</dbReference>
<dbReference type="Pfam" id="PF00126">
    <property type="entry name" value="HTH_1"/>
    <property type="match status" value="1"/>
</dbReference>
<proteinExistence type="inferred from homology"/>
<comment type="similarity">
    <text evidence="1">Belongs to the LysR transcriptional regulatory family.</text>
</comment>
<sequence length="54" mass="5982">MEPRHLRCFAAVAGTCRYGRAAEELRIVQPALSQAIKQVESELALRCSSVPLVR</sequence>
<dbReference type="Proteomes" id="UP000199137">
    <property type="component" value="Unassembled WGS sequence"/>
</dbReference>
<keyword evidence="3" id="KW-0238">DNA-binding</keyword>
<gene>
    <name evidence="6" type="ORF">SAMN05421854_106349</name>
</gene>
<dbReference type="GO" id="GO:0003700">
    <property type="term" value="F:DNA-binding transcription factor activity"/>
    <property type="evidence" value="ECO:0007669"/>
    <property type="project" value="InterPro"/>
</dbReference>
<dbReference type="InterPro" id="IPR036390">
    <property type="entry name" value="WH_DNA-bd_sf"/>
</dbReference>
<accession>A0A1I5SK54</accession>
<dbReference type="AlphaFoldDB" id="A0A1I5SK54"/>
<dbReference type="GO" id="GO:0003677">
    <property type="term" value="F:DNA binding"/>
    <property type="evidence" value="ECO:0007669"/>
    <property type="project" value="UniProtKB-KW"/>
</dbReference>
<evidence type="ECO:0000256" key="1">
    <source>
        <dbReference type="ARBA" id="ARBA00009437"/>
    </source>
</evidence>
<evidence type="ECO:0000256" key="3">
    <source>
        <dbReference type="ARBA" id="ARBA00023125"/>
    </source>
</evidence>
<keyword evidence="4" id="KW-0804">Transcription</keyword>
<reference evidence="7" key="1">
    <citation type="submission" date="2016-10" db="EMBL/GenBank/DDBJ databases">
        <authorList>
            <person name="Varghese N."/>
            <person name="Submissions S."/>
        </authorList>
    </citation>
    <scope>NUCLEOTIDE SEQUENCE [LARGE SCALE GENOMIC DNA]</scope>
    <source>
        <strain evidence="7">DSM 44637</strain>
    </source>
</reference>
<evidence type="ECO:0000256" key="4">
    <source>
        <dbReference type="ARBA" id="ARBA00023163"/>
    </source>
</evidence>
<dbReference type="PROSITE" id="PS50931">
    <property type="entry name" value="HTH_LYSR"/>
    <property type="match status" value="1"/>
</dbReference>
<dbReference type="RefSeq" id="WP_244287264.1">
    <property type="nucleotide sequence ID" value="NZ_FOWC01000006.1"/>
</dbReference>
<dbReference type="EMBL" id="FOWC01000006">
    <property type="protein sequence ID" value="SFP71098.1"/>
    <property type="molecule type" value="Genomic_DNA"/>
</dbReference>